<dbReference type="GO" id="GO:0016125">
    <property type="term" value="P:sterol metabolic process"/>
    <property type="evidence" value="ECO:0007669"/>
    <property type="project" value="InterPro"/>
</dbReference>
<keyword evidence="10" id="KW-1185">Reference proteome</keyword>
<dbReference type="GO" id="GO:0005783">
    <property type="term" value="C:endoplasmic reticulum"/>
    <property type="evidence" value="ECO:0007669"/>
    <property type="project" value="TreeGrafter"/>
</dbReference>
<evidence type="ECO:0000256" key="7">
    <source>
        <dbReference type="SAM" id="Phobius"/>
    </source>
</evidence>
<keyword evidence="4 6" id="KW-1133">Transmembrane helix</keyword>
<feature type="transmembrane region" description="Helical" evidence="7">
    <location>
        <begin position="135"/>
        <end position="156"/>
    </location>
</feature>
<evidence type="ECO:0000259" key="8">
    <source>
        <dbReference type="PROSITE" id="PS51751"/>
    </source>
</evidence>
<feature type="transmembrane region" description="Helical" evidence="7">
    <location>
        <begin position="103"/>
        <end position="123"/>
    </location>
</feature>
<keyword evidence="5 6" id="KW-0472">Membrane</keyword>
<dbReference type="GO" id="GO:0016020">
    <property type="term" value="C:membrane"/>
    <property type="evidence" value="ECO:0007669"/>
    <property type="project" value="UniProtKB-SubCell"/>
</dbReference>
<evidence type="ECO:0000256" key="1">
    <source>
        <dbReference type="ARBA" id="ARBA00004141"/>
    </source>
</evidence>
<dbReference type="OrthoDB" id="58557at2759"/>
<dbReference type="Proteomes" id="UP000076798">
    <property type="component" value="Unassembled WGS sequence"/>
</dbReference>
<feature type="transmembrane region" description="Helical" evidence="7">
    <location>
        <begin position="168"/>
        <end position="190"/>
    </location>
</feature>
<gene>
    <name evidence="9" type="ORF">SISSUDRAFT_1052717</name>
</gene>
<organism evidence="9 10">
    <name type="scientific">Sistotremastrum suecicum HHB10207 ss-3</name>
    <dbReference type="NCBI Taxonomy" id="1314776"/>
    <lineage>
        <taxon>Eukaryota</taxon>
        <taxon>Fungi</taxon>
        <taxon>Dikarya</taxon>
        <taxon>Basidiomycota</taxon>
        <taxon>Agaricomycotina</taxon>
        <taxon>Agaricomycetes</taxon>
        <taxon>Sistotremastrales</taxon>
        <taxon>Sistotremastraceae</taxon>
        <taxon>Sistotremastrum</taxon>
    </lineage>
</organism>
<evidence type="ECO:0000256" key="6">
    <source>
        <dbReference type="PROSITE-ProRule" id="PRU01087"/>
    </source>
</evidence>
<feature type="transmembrane region" description="Helical" evidence="7">
    <location>
        <begin position="15"/>
        <end position="36"/>
    </location>
</feature>
<dbReference type="InterPro" id="IPR033118">
    <property type="entry name" value="EXPERA"/>
</dbReference>
<protein>
    <submittedName>
        <fullName evidence="9">Emopamil-binding protein</fullName>
    </submittedName>
</protein>
<accession>A0A165ZNE1</accession>
<feature type="transmembrane region" description="Helical" evidence="7">
    <location>
        <begin position="48"/>
        <end position="68"/>
    </location>
</feature>
<proteinExistence type="inferred from homology"/>
<evidence type="ECO:0000256" key="4">
    <source>
        <dbReference type="ARBA" id="ARBA00022989"/>
    </source>
</evidence>
<sequence>MAPSDTPEFFTKTSAYSLGAVSLIAFIAYTGSKTLLPKHAGFRERATFIWLAFDALIHFSFEGSFLYLSVFGRTVQSSTGPFAELWKEYARADIRWGLADPTVVSLEILTVLGVGPLCCYIIYQLIKDDPARHYWIVVISTAELYGGFMTFAPEWLTGSHGLVTSNWLYLWVYLMFMNLLWVFIPLWLMIDSYSAIARSLRTTQALARVKKS</sequence>
<dbReference type="AlphaFoldDB" id="A0A165ZNE1"/>
<comment type="subcellular location">
    <subcellularLocation>
        <location evidence="1">Membrane</location>
        <topology evidence="1">Multi-pass membrane protein</topology>
    </subcellularLocation>
</comment>
<comment type="similarity">
    <text evidence="2">Belongs to the EBP family.</text>
</comment>
<dbReference type="PROSITE" id="PS51751">
    <property type="entry name" value="EXPERA"/>
    <property type="match status" value="1"/>
</dbReference>
<dbReference type="PANTHER" id="PTHR14207:SF1">
    <property type="entry name" value="EMOPAMIL-BINDING PROTEIN-LIKE"/>
    <property type="match status" value="1"/>
</dbReference>
<feature type="domain" description="EXPERA" evidence="8">
    <location>
        <begin position="43"/>
        <end position="189"/>
    </location>
</feature>
<keyword evidence="3 6" id="KW-0812">Transmembrane</keyword>
<evidence type="ECO:0000256" key="2">
    <source>
        <dbReference type="ARBA" id="ARBA00008337"/>
    </source>
</evidence>
<evidence type="ECO:0000256" key="5">
    <source>
        <dbReference type="ARBA" id="ARBA00023136"/>
    </source>
</evidence>
<evidence type="ECO:0000313" key="9">
    <source>
        <dbReference type="EMBL" id="KZT34479.1"/>
    </source>
</evidence>
<reference evidence="9 10" key="1">
    <citation type="journal article" date="2016" name="Mol. Biol. Evol.">
        <title>Comparative Genomics of Early-Diverging Mushroom-Forming Fungi Provides Insights into the Origins of Lignocellulose Decay Capabilities.</title>
        <authorList>
            <person name="Nagy L.G."/>
            <person name="Riley R."/>
            <person name="Tritt A."/>
            <person name="Adam C."/>
            <person name="Daum C."/>
            <person name="Floudas D."/>
            <person name="Sun H."/>
            <person name="Yadav J.S."/>
            <person name="Pangilinan J."/>
            <person name="Larsson K.H."/>
            <person name="Matsuura K."/>
            <person name="Barry K."/>
            <person name="Labutti K."/>
            <person name="Kuo R."/>
            <person name="Ohm R.A."/>
            <person name="Bhattacharya S.S."/>
            <person name="Shirouzu T."/>
            <person name="Yoshinaga Y."/>
            <person name="Martin F.M."/>
            <person name="Grigoriev I.V."/>
            <person name="Hibbett D.S."/>
        </authorList>
    </citation>
    <scope>NUCLEOTIDE SEQUENCE [LARGE SCALE GENOMIC DNA]</scope>
    <source>
        <strain evidence="9 10">HHB10207 ss-3</strain>
    </source>
</reference>
<evidence type="ECO:0000313" key="10">
    <source>
        <dbReference type="Proteomes" id="UP000076798"/>
    </source>
</evidence>
<dbReference type="PANTHER" id="PTHR14207">
    <property type="entry name" value="STEROL ISOMERASE"/>
    <property type="match status" value="1"/>
</dbReference>
<dbReference type="Pfam" id="PF05241">
    <property type="entry name" value="EBP"/>
    <property type="match status" value="1"/>
</dbReference>
<dbReference type="InterPro" id="IPR007905">
    <property type="entry name" value="EBP"/>
</dbReference>
<evidence type="ECO:0000256" key="3">
    <source>
        <dbReference type="ARBA" id="ARBA00022692"/>
    </source>
</evidence>
<dbReference type="STRING" id="1314776.A0A165ZNE1"/>
<name>A0A165ZNE1_9AGAM</name>
<dbReference type="GO" id="GO:0047750">
    <property type="term" value="F:cholestenol delta-isomerase activity"/>
    <property type="evidence" value="ECO:0007669"/>
    <property type="project" value="InterPro"/>
</dbReference>
<dbReference type="EMBL" id="KV428179">
    <property type="protein sequence ID" value="KZT34479.1"/>
    <property type="molecule type" value="Genomic_DNA"/>
</dbReference>